<evidence type="ECO:0000256" key="1">
    <source>
        <dbReference type="SAM" id="SignalP"/>
    </source>
</evidence>
<gene>
    <name evidence="2" type="ORF">PQO03_04295</name>
</gene>
<protein>
    <submittedName>
        <fullName evidence="2">Uncharacterized protein</fullName>
    </submittedName>
</protein>
<feature type="chain" id="PRO_5045072224" evidence="1">
    <location>
        <begin position="19"/>
        <end position="303"/>
    </location>
</feature>
<feature type="signal peptide" evidence="1">
    <location>
        <begin position="1"/>
        <end position="18"/>
    </location>
</feature>
<keyword evidence="3" id="KW-1185">Reference proteome</keyword>
<evidence type="ECO:0000313" key="3">
    <source>
        <dbReference type="Proteomes" id="UP001214250"/>
    </source>
</evidence>
<dbReference type="RefSeq" id="WP_274151402.1">
    <property type="nucleotide sequence ID" value="NZ_CP117811.1"/>
</dbReference>
<accession>A0ABY7VTT4</accession>
<keyword evidence="1" id="KW-0732">Signal</keyword>
<sequence length="303" mass="33913">MKKILSLVLLLCSSCIFAESKDSKDSWAYLDNGTVRIGIDRSRGGCIGFFGQSKTQRNLLNHFDEGRFVQQSYYGDKDGSNWNGNPWIYNPVQGGSWDKQPSRMLDFKVNQKDHSLYSKVEPRRWSSAKPCPEAIMEQQIKLKDNIASITFTMNYSGEDHNDERHQEMPAVFVDGALKKFYYSKEGKLVNEAPLILAEGAKAGKKGLGLGKSTSEWVAYVDDNQWGVGIYTPGTTDFTVYKALGDGTTGPDGSACSYVAPLRTFTLKKGLKVEYTVYMTIGSLKQIKSRFEALKAKQSLQEKK</sequence>
<name>A0ABY7VTT4_9BACT</name>
<proteinExistence type="predicted"/>
<evidence type="ECO:0000313" key="2">
    <source>
        <dbReference type="EMBL" id="WDE97174.1"/>
    </source>
</evidence>
<dbReference type="Proteomes" id="UP001214250">
    <property type="component" value="Chromosome 1"/>
</dbReference>
<dbReference type="EMBL" id="CP117811">
    <property type="protein sequence ID" value="WDE97174.1"/>
    <property type="molecule type" value="Genomic_DNA"/>
</dbReference>
<organism evidence="2 3">
    <name type="scientific">Lentisphaera profundi</name>
    <dbReference type="NCBI Taxonomy" id="1658616"/>
    <lineage>
        <taxon>Bacteria</taxon>
        <taxon>Pseudomonadati</taxon>
        <taxon>Lentisphaerota</taxon>
        <taxon>Lentisphaeria</taxon>
        <taxon>Lentisphaerales</taxon>
        <taxon>Lentisphaeraceae</taxon>
        <taxon>Lentisphaera</taxon>
    </lineage>
</organism>
<reference evidence="2 3" key="1">
    <citation type="submission" date="2023-02" db="EMBL/GenBank/DDBJ databases">
        <title>Genome sequence of Lentisphaera profundi SAORIC-696.</title>
        <authorList>
            <person name="Kim e."/>
            <person name="Cho J.-C."/>
            <person name="Choi A."/>
            <person name="Kang I."/>
        </authorList>
    </citation>
    <scope>NUCLEOTIDE SEQUENCE [LARGE SCALE GENOMIC DNA]</scope>
    <source>
        <strain evidence="2 3">SAORIC-696</strain>
    </source>
</reference>